<feature type="region of interest" description="Disordered" evidence="1">
    <location>
        <begin position="43"/>
        <end position="101"/>
    </location>
</feature>
<sequence length="385" mass="39488">MRGSATRRSGRSRALRTTGVFLLTCGLLLGAVAVMGPVGAQTGTPTQIESQNQTSADGQGGAPTEDGLVSPPVGVQNETVLPPSAENDTPSSGSPQAAPEANTQIVQGPEGAVTVAVAENESIRAGTSGSIELEVTNDGDRSATDIVVSLQASDGAIAFGPLATPRPTRSIAVEDLSPDEAATVGVDVVATRVDPGTYPLFATAQYRVDADSREIDRQNVSAPAESDQIVETSGPTMLEVEITDAPSFDVTPVGDGVPIDGERSYAVRIENVDDERVTGVTATIEAGPPLSSESPTAYVGALEGGESETVRFGLESSSDAVETTTSVALSLSYDAGSGERASADPVQVPVAIVEEDDDADVDSVGPFIAVGLVLVLAAIWWVRRR</sequence>
<feature type="transmembrane region" description="Helical" evidence="2">
    <location>
        <begin position="364"/>
        <end position="382"/>
    </location>
</feature>
<dbReference type="PANTHER" id="PTHR35902:SF3">
    <property type="entry name" value="NPCBM-ASSOCIATED, NEW3 DOMAIN OF ALPHA-GALACTOSIDASE"/>
    <property type="match status" value="1"/>
</dbReference>
<dbReference type="RefSeq" id="WP_245779465.1">
    <property type="nucleotide sequence ID" value="NZ_FOZS01000003.1"/>
</dbReference>
<accession>A0A1I6TEW8</accession>
<protein>
    <submittedName>
        <fullName evidence="3">Uncharacterized protein</fullName>
    </submittedName>
</protein>
<keyword evidence="2" id="KW-0812">Transmembrane</keyword>
<feature type="compositionally biased region" description="Polar residues" evidence="1">
    <location>
        <begin position="43"/>
        <end position="57"/>
    </location>
</feature>
<keyword evidence="2" id="KW-1133">Transmembrane helix</keyword>
<dbReference type="AlphaFoldDB" id="A0A1I6TEW8"/>
<evidence type="ECO:0000256" key="2">
    <source>
        <dbReference type="SAM" id="Phobius"/>
    </source>
</evidence>
<feature type="compositionally biased region" description="Polar residues" evidence="1">
    <location>
        <begin position="86"/>
        <end position="101"/>
    </location>
</feature>
<proteinExistence type="predicted"/>
<dbReference type="PANTHER" id="PTHR35902">
    <property type="entry name" value="S-LAYER DOMAIN-LIKE PROTEIN-RELATED"/>
    <property type="match status" value="1"/>
</dbReference>
<gene>
    <name evidence="3" type="ORF">SAMN04488556_3058</name>
</gene>
<dbReference type="Gene3D" id="2.60.40.10">
    <property type="entry name" value="Immunoglobulins"/>
    <property type="match status" value="1"/>
</dbReference>
<name>A0A1I6TEW8_9EURY</name>
<dbReference type="InterPro" id="IPR013783">
    <property type="entry name" value="Ig-like_fold"/>
</dbReference>
<reference evidence="4" key="1">
    <citation type="submission" date="2016-10" db="EMBL/GenBank/DDBJ databases">
        <authorList>
            <person name="Varghese N."/>
            <person name="Submissions S."/>
        </authorList>
    </citation>
    <scope>NUCLEOTIDE SEQUENCE [LARGE SCALE GENOMIC DNA]</scope>
    <source>
        <strain evidence="4">DSM 22427</strain>
    </source>
</reference>
<dbReference type="EMBL" id="FOZS01000003">
    <property type="protein sequence ID" value="SFS87733.1"/>
    <property type="molecule type" value="Genomic_DNA"/>
</dbReference>
<organism evidence="3 4">
    <name type="scientific">Halostagnicola kamekurae</name>
    <dbReference type="NCBI Taxonomy" id="619731"/>
    <lineage>
        <taxon>Archaea</taxon>
        <taxon>Methanobacteriati</taxon>
        <taxon>Methanobacteriota</taxon>
        <taxon>Stenosarchaea group</taxon>
        <taxon>Halobacteria</taxon>
        <taxon>Halobacteriales</taxon>
        <taxon>Natrialbaceae</taxon>
        <taxon>Halostagnicola</taxon>
    </lineage>
</organism>
<keyword evidence="2" id="KW-0472">Membrane</keyword>
<evidence type="ECO:0000313" key="3">
    <source>
        <dbReference type="EMBL" id="SFS87733.1"/>
    </source>
</evidence>
<dbReference type="Proteomes" id="UP000199199">
    <property type="component" value="Unassembled WGS sequence"/>
</dbReference>
<evidence type="ECO:0000313" key="4">
    <source>
        <dbReference type="Proteomes" id="UP000199199"/>
    </source>
</evidence>
<keyword evidence="4" id="KW-1185">Reference proteome</keyword>
<evidence type="ECO:0000256" key="1">
    <source>
        <dbReference type="SAM" id="MobiDB-lite"/>
    </source>
</evidence>